<dbReference type="InterPro" id="IPR011042">
    <property type="entry name" value="6-blade_b-propeller_TolB-like"/>
</dbReference>
<dbReference type="SUPFAM" id="SSF101898">
    <property type="entry name" value="NHL repeat"/>
    <property type="match status" value="1"/>
</dbReference>
<name>A0ABD0YGW4_9HEMI</name>
<keyword evidence="6" id="KW-1185">Reference proteome</keyword>
<keyword evidence="3" id="KW-0964">Secreted</keyword>
<dbReference type="AlphaFoldDB" id="A0ABD0YGW4"/>
<organism evidence="5 6">
    <name type="scientific">Ranatra chinensis</name>
    <dbReference type="NCBI Taxonomy" id="642074"/>
    <lineage>
        <taxon>Eukaryota</taxon>
        <taxon>Metazoa</taxon>
        <taxon>Ecdysozoa</taxon>
        <taxon>Arthropoda</taxon>
        <taxon>Hexapoda</taxon>
        <taxon>Insecta</taxon>
        <taxon>Pterygota</taxon>
        <taxon>Neoptera</taxon>
        <taxon>Paraneoptera</taxon>
        <taxon>Hemiptera</taxon>
        <taxon>Heteroptera</taxon>
        <taxon>Panheteroptera</taxon>
        <taxon>Nepomorpha</taxon>
        <taxon>Nepidae</taxon>
        <taxon>Ranatrinae</taxon>
        <taxon>Ranatra</taxon>
    </lineage>
</organism>
<dbReference type="Gene3D" id="2.120.10.30">
    <property type="entry name" value="TolB, C-terminal domain"/>
    <property type="match status" value="1"/>
</dbReference>
<dbReference type="GO" id="GO:0005576">
    <property type="term" value="C:extracellular region"/>
    <property type="evidence" value="ECO:0007669"/>
    <property type="project" value="UniProtKB-SubCell"/>
</dbReference>
<evidence type="ECO:0000256" key="3">
    <source>
        <dbReference type="ARBA" id="ARBA00022525"/>
    </source>
</evidence>
<evidence type="ECO:0000256" key="4">
    <source>
        <dbReference type="ARBA" id="ARBA00023180"/>
    </source>
</evidence>
<evidence type="ECO:0000256" key="2">
    <source>
        <dbReference type="ARBA" id="ARBA00009127"/>
    </source>
</evidence>
<evidence type="ECO:0000256" key="1">
    <source>
        <dbReference type="ARBA" id="ARBA00004613"/>
    </source>
</evidence>
<dbReference type="InterPro" id="IPR017996">
    <property type="entry name" value="MRJP/yellow-related"/>
</dbReference>
<gene>
    <name evidence="5" type="ORF">AAG570_011776</name>
</gene>
<evidence type="ECO:0000313" key="5">
    <source>
        <dbReference type="EMBL" id="KAL1130530.1"/>
    </source>
</evidence>
<dbReference type="EMBL" id="JBFDAA010000007">
    <property type="protein sequence ID" value="KAL1130530.1"/>
    <property type="molecule type" value="Genomic_DNA"/>
</dbReference>
<dbReference type="PANTHER" id="PTHR10009">
    <property type="entry name" value="PROTEIN YELLOW-RELATED"/>
    <property type="match status" value="1"/>
</dbReference>
<dbReference type="Pfam" id="PF03022">
    <property type="entry name" value="MRJP"/>
    <property type="match status" value="1"/>
</dbReference>
<dbReference type="PRINTS" id="PR01366">
    <property type="entry name" value="ROYALJELLY"/>
</dbReference>
<dbReference type="PANTHER" id="PTHR10009:SF7">
    <property type="entry name" value="GH10609P-RELATED"/>
    <property type="match status" value="1"/>
</dbReference>
<evidence type="ECO:0000313" key="6">
    <source>
        <dbReference type="Proteomes" id="UP001558652"/>
    </source>
</evidence>
<sequence length="368" mass="41810">MEVLHQWPSVDFVFPNAATRDAMLRTGRFIPENIALIDVDVWGYGGGRKVFVTMPKFKPGTPVDECGRLWVLDSGTVEIFTKDLKMICPPQILVFDLNTDKLIGRYPFPKNVLDKDSLLVTIAVDNRDFRCYNTFAYVADVVAYKLIVLDAGRGRWWRVSSNYFYPYPLAGNFDINNVKFDFMDGVIGLALGPVNGTGDRRLYFHSLASVRESWVSTSVIRNESLFVTGNGAPDAFKVSEYTRPSQSVAEAMTPNGVMFFGLLSNNSIACWNSRLAYRPENIEIVAKDDYTLQFQTGIKIHDGYIWALTSRFQNYIVGQFDYFNINYRILVGSVPLLTYGTSCYKPDDYPTSFNQFYSPFYDALVIKK</sequence>
<comment type="caution">
    <text evidence="5">The sequence shown here is derived from an EMBL/GenBank/DDBJ whole genome shotgun (WGS) entry which is preliminary data.</text>
</comment>
<reference evidence="5 6" key="1">
    <citation type="submission" date="2024-07" db="EMBL/GenBank/DDBJ databases">
        <title>Chromosome-level genome assembly of the water stick insect Ranatra chinensis (Heteroptera: Nepidae).</title>
        <authorList>
            <person name="Liu X."/>
        </authorList>
    </citation>
    <scope>NUCLEOTIDE SEQUENCE [LARGE SCALE GENOMIC DNA]</scope>
    <source>
        <strain evidence="5">Cailab_2021Rc</strain>
        <tissue evidence="5">Muscle</tissue>
    </source>
</reference>
<protein>
    <submittedName>
        <fullName evidence="5">Uncharacterized protein</fullName>
    </submittedName>
</protein>
<dbReference type="Proteomes" id="UP001558652">
    <property type="component" value="Unassembled WGS sequence"/>
</dbReference>
<comment type="similarity">
    <text evidence="2">Belongs to the major royal jelly protein family.</text>
</comment>
<keyword evidence="4" id="KW-0325">Glycoprotein</keyword>
<proteinExistence type="inferred from homology"/>
<comment type="subcellular location">
    <subcellularLocation>
        <location evidence="1">Secreted</location>
    </subcellularLocation>
</comment>
<accession>A0ABD0YGW4</accession>